<organism evidence="3 4">
    <name type="scientific">Pseudo-nitzschia multistriata</name>
    <dbReference type="NCBI Taxonomy" id="183589"/>
    <lineage>
        <taxon>Eukaryota</taxon>
        <taxon>Sar</taxon>
        <taxon>Stramenopiles</taxon>
        <taxon>Ochrophyta</taxon>
        <taxon>Bacillariophyta</taxon>
        <taxon>Bacillariophyceae</taxon>
        <taxon>Bacillariophycidae</taxon>
        <taxon>Bacillariales</taxon>
        <taxon>Bacillariaceae</taxon>
        <taxon>Pseudo-nitzschia</taxon>
    </lineage>
</organism>
<evidence type="ECO:0000313" key="4">
    <source>
        <dbReference type="Proteomes" id="UP000291116"/>
    </source>
</evidence>
<name>A0A448YU52_9STRA</name>
<protein>
    <submittedName>
        <fullName evidence="3">Uncharacterized protein</fullName>
    </submittedName>
</protein>
<dbReference type="Proteomes" id="UP000291116">
    <property type="component" value="Unassembled WGS sequence"/>
</dbReference>
<sequence>MITSWAKNQLRSKQPKAQLSIARWMVLFVGISVGLVCLSFFVSVWSLSTLADCGENALSSVLASSKVSLGRAWRERPRARRTLGDSNDSNNIPYSVLHTVTTRFMVGQATGDPLRSFSATAKARAKKKMPHLLQKTSQYHLTKARAMLFETFCWPTMKFQTWQNFFWIVLVDPGLDANIIAELKTMLGREHFPAENAFLVLTNNTDWASDGVGVENSTSYGVGLQPIAEAFQDGGLEIVTGNTDHLLRALDMMDGTRRVGWEQDKPIMLIETLLDADDGLNNHAVEWIQNTAVAKTKEHWTQKREQLAGGVNRTAALAVRPTLNSTWWLLCGMDHIEWHNRDIYRLTDEQFSSSGLTSGLVGLRQSPLFCTSAGFTRIGITSVISGDSRSGSQPRRSYSHAVFPKEAYSNHALAFYFPPCTPPMASATLSGNYSGCWHREFPERMFVLKSRTITSDSMDHMNPRKSDDYRDVSWLNETAYPLLTNRVEEMWKILGRDFSIDRTSAWETSMYLYENRRLIVRENKNSRCSPGFPCYNEAKKNIFRLEKYWKHGNTWPSRREVRTAEDVKNELAAVTAAAAHETGEVRPDPNPERAAKPKPEIYTSLSVANPKPAAETKRKSKSAKKKVVRLQK</sequence>
<evidence type="ECO:0000313" key="3">
    <source>
        <dbReference type="EMBL" id="VEU33315.1"/>
    </source>
</evidence>
<keyword evidence="2" id="KW-1133">Transmembrane helix</keyword>
<accession>A0A448YU52</accession>
<feature type="compositionally biased region" description="Basic and acidic residues" evidence="1">
    <location>
        <begin position="581"/>
        <end position="599"/>
    </location>
</feature>
<dbReference type="OrthoDB" id="44269at2759"/>
<feature type="region of interest" description="Disordered" evidence="1">
    <location>
        <begin position="578"/>
        <end position="632"/>
    </location>
</feature>
<dbReference type="EMBL" id="CAACVS010000001">
    <property type="protein sequence ID" value="VEU33315.1"/>
    <property type="molecule type" value="Genomic_DNA"/>
</dbReference>
<feature type="compositionally biased region" description="Basic residues" evidence="1">
    <location>
        <begin position="618"/>
        <end position="632"/>
    </location>
</feature>
<evidence type="ECO:0000256" key="1">
    <source>
        <dbReference type="SAM" id="MobiDB-lite"/>
    </source>
</evidence>
<gene>
    <name evidence="3" type="ORF">PSNMU_V1.4_AUG-EV-PASAV3_0001180</name>
</gene>
<keyword evidence="2" id="KW-0812">Transmembrane</keyword>
<dbReference type="AlphaFoldDB" id="A0A448YU52"/>
<evidence type="ECO:0000256" key="2">
    <source>
        <dbReference type="SAM" id="Phobius"/>
    </source>
</evidence>
<keyword evidence="2" id="KW-0472">Membrane</keyword>
<proteinExistence type="predicted"/>
<feature type="transmembrane region" description="Helical" evidence="2">
    <location>
        <begin position="21"/>
        <end position="45"/>
    </location>
</feature>
<keyword evidence="4" id="KW-1185">Reference proteome</keyword>
<reference evidence="3 4" key="1">
    <citation type="submission" date="2019-01" db="EMBL/GenBank/DDBJ databases">
        <authorList>
            <person name="Ferrante I. M."/>
        </authorList>
    </citation>
    <scope>NUCLEOTIDE SEQUENCE [LARGE SCALE GENOMIC DNA]</scope>
    <source>
        <strain evidence="3 4">B856</strain>
    </source>
</reference>